<feature type="region of interest" description="Disordered" evidence="1">
    <location>
        <begin position="875"/>
        <end position="911"/>
    </location>
</feature>
<dbReference type="PANTHER" id="PTHR15665:SF1">
    <property type="entry name" value="PROTEIN ASTEROID HOMOLOG 1"/>
    <property type="match status" value="1"/>
</dbReference>
<feature type="region of interest" description="Disordered" evidence="1">
    <location>
        <begin position="1280"/>
        <end position="1322"/>
    </location>
</feature>
<feature type="region of interest" description="Disordered" evidence="1">
    <location>
        <begin position="455"/>
        <end position="475"/>
    </location>
</feature>
<accession>A0A504YN92</accession>
<dbReference type="Proteomes" id="UP000316759">
    <property type="component" value="Unassembled WGS sequence"/>
</dbReference>
<dbReference type="Pfam" id="PF06201">
    <property type="entry name" value="PITH"/>
    <property type="match status" value="1"/>
</dbReference>
<dbReference type="Gene3D" id="2.60.120.470">
    <property type="entry name" value="PITH domain"/>
    <property type="match status" value="1"/>
</dbReference>
<evidence type="ECO:0000256" key="1">
    <source>
        <dbReference type="SAM" id="MobiDB-lite"/>
    </source>
</evidence>
<evidence type="ECO:0000259" key="2">
    <source>
        <dbReference type="PROSITE" id="PS51532"/>
    </source>
</evidence>
<evidence type="ECO:0000313" key="3">
    <source>
        <dbReference type="EMBL" id="TPP62025.1"/>
    </source>
</evidence>
<feature type="region of interest" description="Disordered" evidence="1">
    <location>
        <begin position="527"/>
        <end position="567"/>
    </location>
</feature>
<dbReference type="GO" id="GO:0005737">
    <property type="term" value="C:cytoplasm"/>
    <property type="evidence" value="ECO:0007669"/>
    <property type="project" value="UniProtKB-ARBA"/>
</dbReference>
<evidence type="ECO:0000313" key="4">
    <source>
        <dbReference type="Proteomes" id="UP000316759"/>
    </source>
</evidence>
<feature type="compositionally biased region" description="Basic and acidic residues" evidence="1">
    <location>
        <begin position="894"/>
        <end position="906"/>
    </location>
</feature>
<dbReference type="InterPro" id="IPR010400">
    <property type="entry name" value="PITH_dom"/>
</dbReference>
<dbReference type="EMBL" id="SUNJ01007410">
    <property type="protein sequence ID" value="TPP62025.1"/>
    <property type="molecule type" value="Genomic_DNA"/>
</dbReference>
<feature type="domain" description="PITH" evidence="2">
    <location>
        <begin position="252"/>
        <end position="432"/>
    </location>
</feature>
<dbReference type="InterPro" id="IPR026832">
    <property type="entry name" value="Asteroid"/>
</dbReference>
<reference evidence="3 4" key="1">
    <citation type="submission" date="2019-04" db="EMBL/GenBank/DDBJ databases">
        <title>Annotation for the trematode Fasciola gigantica.</title>
        <authorList>
            <person name="Choi Y.-J."/>
        </authorList>
    </citation>
    <scope>NUCLEOTIDE SEQUENCE [LARGE SCALE GENOMIC DNA]</scope>
    <source>
        <strain evidence="3">Uganda_cow_1</strain>
    </source>
</reference>
<organism evidence="3 4">
    <name type="scientific">Fasciola gigantica</name>
    <name type="common">Giant liver fluke</name>
    <dbReference type="NCBI Taxonomy" id="46835"/>
    <lineage>
        <taxon>Eukaryota</taxon>
        <taxon>Metazoa</taxon>
        <taxon>Spiralia</taxon>
        <taxon>Lophotrochozoa</taxon>
        <taxon>Platyhelminthes</taxon>
        <taxon>Trematoda</taxon>
        <taxon>Digenea</taxon>
        <taxon>Plagiorchiida</taxon>
        <taxon>Echinostomata</taxon>
        <taxon>Echinostomatoidea</taxon>
        <taxon>Fasciolidae</taxon>
        <taxon>Fasciola</taxon>
    </lineage>
</organism>
<dbReference type="PROSITE" id="PS51532">
    <property type="entry name" value="PITH"/>
    <property type="match status" value="1"/>
</dbReference>
<gene>
    <name evidence="3" type="ORF">FGIG_04767</name>
</gene>
<name>A0A504YN92_FASGI</name>
<proteinExistence type="predicted"/>
<dbReference type="InterPro" id="IPR008979">
    <property type="entry name" value="Galactose-bd-like_sf"/>
</dbReference>
<dbReference type="PANTHER" id="PTHR15665">
    <property type="entry name" value="ASTEROID PROTEIN"/>
    <property type="match status" value="1"/>
</dbReference>
<dbReference type="InterPro" id="IPR046448">
    <property type="entry name" value="ECSIT_N"/>
</dbReference>
<dbReference type="SUPFAM" id="SSF49785">
    <property type="entry name" value="Galactose-binding domain-like"/>
    <property type="match status" value="1"/>
</dbReference>
<sequence>MSAYEVQDDLDCYKAIIQLFPTGRMTVTSFLQAEWNHFPRQQKTMIQILQQMTENPLVGLPQLGHSALPIDHQLDAVPTLPDSTTRTLRLAQSTDSQINKPMLLDPKHVLATQGSAQLTTSEPEYDNRWLSLRHSHEYRFLPNELTVHEQGEGTILAIGVVTPMQDALDNQKTRFAQDGPLTTSAKIPNLSTLPPVPKPAPEQLLRLWLAELERHNPGLSRSTLVMRISNPKPVSPESDTSHCDSASPVDDVHISEPASAFSLFRFVDLEHMECLNEATPGSGKSVFKPYEDRKDWSVFVESDADEELLFNIPFTGNVKLKAIIIAGDPADQHPNHIELYKNRPFMTFSDTNKMEAGLTFYNQTWERFSKLLATHVFPSTSSCSPSPPENKTFCVDSDELEYARSEVLRLFNKQEYFRQAYNTTLLRMDALASILPPHAQSYLPVLSSVSVAPQNDQQEMPANDEPVKESSELLSNSEAALLREHDIEAEDGNYADDEYFDENEGEEEEIELSPEMVEFMMETIKHRKERDRLEDSPVLVTEPQLHKAPPPKPQLSLKSPQNNESPTAAEINRLETALLHQYLHSFTVALTLAAKLSTQLRRARDRLQTIRSLVQLASIHSDAEHSSLRVPVLPLLAPLVLAQTLSALRCPFVVSDRESDEDAVGLAMHLNCPVISNDSDFYITIPAHMPDTCLLPLRTLTWTPKPCSHPCSKCILSTPRTGKCHYLCAQKFLLDGPAFGRLSPAQRPLFATIIGNDYVPAHRFASFLPCADGLKKTLSGSTTKAMRSNHRCKLYRTMMNWLSGFGDDLHEPIRRLLHRIPITQRSQAWNQLNQSLLSYRVSSSYIQNSLVPFLNLSTVDQTPISVDEITDDIHLGGTSRTLNSSSEDEDDEPERNTPDSGKRELEEPGSEISSLDLVSSDQSCQLITHFWPYSLVCQFRQYNILPVYLDALYSGAAVLNCSVEAVRECPSIHACTDSIRYILYGLILGCSDQRQSADSGTTCTCALKMVDNDVYPAPVTEYARKGAFQIRTHQVFVRAIHPDPSTAQADSRITFLQHVFSEHFDPTRSHVGWLHALSLLSCVWFRHNTRSSGETTPFHCPYFMAFVAIAIVHFLLEQKTRRVGNHGPDHLKRKKRHLLALAHCFHSLGTREKCSHVPLNIYTVHVFGQLQAIFAVLYSLGSVLDGLMGGQESTKCIPLGGVCTLFPSGRVYHALVGYLRRSSSEMRYYLVRNEVLPRLLAEQGEVIIDDALNSLDTYLSLTHLFLGSYTGACEVDVRRPVPSASSQSRKPDAQENVAATTVHTKTKKKKKKQRATQKAPHGLSMKELDVEIERIMLENNLFD</sequence>
<keyword evidence="4" id="KW-1185">Reference proteome</keyword>
<dbReference type="OrthoDB" id="10254073at2759"/>
<comment type="caution">
    <text evidence="3">The sequence shown here is derived from an EMBL/GenBank/DDBJ whole genome shotgun (WGS) entry which is preliminary data.</text>
</comment>
<feature type="compositionally biased region" description="Basic residues" evidence="1">
    <location>
        <begin position="1304"/>
        <end position="1315"/>
    </location>
</feature>
<dbReference type="Pfam" id="PF06239">
    <property type="entry name" value="ECSIT_N"/>
    <property type="match status" value="1"/>
</dbReference>
<protein>
    <submittedName>
        <fullName evidence="3">Putative cyclin protein</fullName>
    </submittedName>
</protein>
<dbReference type="InterPro" id="IPR037047">
    <property type="entry name" value="PITH_dom_sf"/>
</dbReference>